<dbReference type="OMA" id="INSICQM"/>
<name>T1GE64_MEGSC</name>
<dbReference type="GO" id="GO:0043130">
    <property type="term" value="F:ubiquitin binding"/>
    <property type="evidence" value="ECO:0007669"/>
    <property type="project" value="InterPro"/>
</dbReference>
<dbReference type="GO" id="GO:0000813">
    <property type="term" value="C:ESCRT I complex"/>
    <property type="evidence" value="ECO:0007669"/>
    <property type="project" value="InterPro"/>
</dbReference>
<dbReference type="AlphaFoldDB" id="T1GE64"/>
<dbReference type="CDD" id="cd14316">
    <property type="entry name" value="UBA2_UBAP1_like"/>
    <property type="match status" value="1"/>
</dbReference>
<dbReference type="InterPro" id="IPR009060">
    <property type="entry name" value="UBA-like_sf"/>
</dbReference>
<dbReference type="InterPro" id="IPR042575">
    <property type="entry name" value="UBAP1_C"/>
</dbReference>
<dbReference type="EMBL" id="CAQQ02147523">
    <property type="status" value="NOT_ANNOTATED_CDS"/>
    <property type="molecule type" value="Genomic_DNA"/>
</dbReference>
<dbReference type="Proteomes" id="UP000015102">
    <property type="component" value="Unassembled WGS sequence"/>
</dbReference>
<dbReference type="Gene3D" id="1.20.120.1920">
    <property type="entry name" value="UBAP1 SOUBA domain"/>
    <property type="match status" value="1"/>
</dbReference>
<dbReference type="PANTHER" id="PTHR15960">
    <property type="entry name" value="LD44032P"/>
    <property type="match status" value="1"/>
</dbReference>
<feature type="domain" description="UBA" evidence="1">
    <location>
        <begin position="68"/>
        <end position="113"/>
    </location>
</feature>
<dbReference type="GO" id="GO:0043162">
    <property type="term" value="P:ubiquitin-dependent protein catabolic process via the multivesicular body sorting pathway"/>
    <property type="evidence" value="ECO:0007669"/>
    <property type="project" value="InterPro"/>
</dbReference>
<evidence type="ECO:0000313" key="2">
    <source>
        <dbReference type="EnsemblMetazoa" id="MESCA001622-PA"/>
    </source>
</evidence>
<dbReference type="InterPro" id="IPR038870">
    <property type="entry name" value="UBAP1"/>
</dbReference>
<dbReference type="Pfam" id="PF00627">
    <property type="entry name" value="UBA"/>
    <property type="match status" value="1"/>
</dbReference>
<protein>
    <recommendedName>
        <fullName evidence="1">UBA domain-containing protein</fullName>
    </recommendedName>
</protein>
<accession>T1GE64</accession>
<dbReference type="InterPro" id="IPR015940">
    <property type="entry name" value="UBA"/>
</dbReference>
<evidence type="ECO:0000313" key="3">
    <source>
        <dbReference type="Proteomes" id="UP000015102"/>
    </source>
</evidence>
<proteinExistence type="predicted"/>
<dbReference type="PANTHER" id="PTHR15960:SF5">
    <property type="entry name" value="LD44032P"/>
    <property type="match status" value="1"/>
</dbReference>
<dbReference type="SUPFAM" id="SSF46934">
    <property type="entry name" value="UBA-like"/>
    <property type="match status" value="1"/>
</dbReference>
<organism evidence="2 3">
    <name type="scientific">Megaselia scalaris</name>
    <name type="common">Humpbacked fly</name>
    <name type="synonym">Phora scalaris</name>
    <dbReference type="NCBI Taxonomy" id="36166"/>
    <lineage>
        <taxon>Eukaryota</taxon>
        <taxon>Metazoa</taxon>
        <taxon>Ecdysozoa</taxon>
        <taxon>Arthropoda</taxon>
        <taxon>Hexapoda</taxon>
        <taxon>Insecta</taxon>
        <taxon>Pterygota</taxon>
        <taxon>Neoptera</taxon>
        <taxon>Endopterygota</taxon>
        <taxon>Diptera</taxon>
        <taxon>Brachycera</taxon>
        <taxon>Muscomorpha</taxon>
        <taxon>Platypezoidea</taxon>
        <taxon>Phoridae</taxon>
        <taxon>Megaseliini</taxon>
        <taxon>Megaselia</taxon>
    </lineage>
</organism>
<evidence type="ECO:0000259" key="1">
    <source>
        <dbReference type="PROSITE" id="PS50030"/>
    </source>
</evidence>
<dbReference type="HOGENOM" id="CLU_2139702_0_0_1"/>
<sequence length="113" mass="12870">LYLLPEPLVVTFPPKAEVKSNDEEKPKQYNLEQHFTSLSPKSQSLINSICQMGFPMERVINVVGKLGEKEKEIVDHLIPLSELLDLGFEEQKISDALLKFDNNKEKALDFLIS</sequence>
<reference evidence="2" key="2">
    <citation type="submission" date="2015-06" db="UniProtKB">
        <authorList>
            <consortium name="EnsemblMetazoa"/>
        </authorList>
    </citation>
    <scope>IDENTIFICATION</scope>
</reference>
<dbReference type="STRING" id="36166.T1GE64"/>
<dbReference type="EnsemblMetazoa" id="MESCA001622-RA">
    <property type="protein sequence ID" value="MESCA001622-PA"/>
    <property type="gene ID" value="MESCA001622"/>
</dbReference>
<reference evidence="3" key="1">
    <citation type="submission" date="2013-02" db="EMBL/GenBank/DDBJ databases">
        <authorList>
            <person name="Hughes D."/>
        </authorList>
    </citation>
    <scope>NUCLEOTIDE SEQUENCE</scope>
    <source>
        <strain>Durham</strain>
        <strain evidence="3">NC isolate 2 -- Noor lab</strain>
    </source>
</reference>
<dbReference type="PROSITE" id="PS50030">
    <property type="entry name" value="UBA"/>
    <property type="match status" value="1"/>
</dbReference>
<keyword evidence="3" id="KW-1185">Reference proteome</keyword>